<keyword evidence="1" id="KW-0812">Transmembrane</keyword>
<protein>
    <submittedName>
        <fullName evidence="2">Uncharacterized protein</fullName>
    </submittedName>
</protein>
<dbReference type="AlphaFoldDB" id="A0A024WI35"/>
<gene>
    <name evidence="2" type="ORF">PFMALIP_05573</name>
</gene>
<proteinExistence type="predicted"/>
<dbReference type="Proteomes" id="UP000030699">
    <property type="component" value="Unassembled WGS sequence"/>
</dbReference>
<name>A0A024WI35_PLAFA</name>
<evidence type="ECO:0000313" key="2">
    <source>
        <dbReference type="EMBL" id="ETW46330.1"/>
    </source>
</evidence>
<keyword evidence="1" id="KW-1133">Transmembrane helix</keyword>
<reference evidence="2 3" key="2">
    <citation type="submission" date="2013-02" db="EMBL/GenBank/DDBJ databases">
        <title>The Genome Sequence of Plasmodium falciparum MaliPS096_E11.</title>
        <authorList>
            <consortium name="The Broad Institute Genome Sequencing Platform"/>
            <consortium name="The Broad Institute Genome Sequencing Center for Infectious Disease"/>
            <person name="Neafsey D."/>
            <person name="Cheeseman I."/>
            <person name="Volkman S."/>
            <person name="Adams J."/>
            <person name="Walker B."/>
            <person name="Young S.K."/>
            <person name="Zeng Q."/>
            <person name="Gargeya S."/>
            <person name="Fitzgerald M."/>
            <person name="Haas B."/>
            <person name="Abouelleil A."/>
            <person name="Alvarado L."/>
            <person name="Arachchi H.M."/>
            <person name="Berlin A.M."/>
            <person name="Chapman S.B."/>
            <person name="Dewar J."/>
            <person name="Goldberg J."/>
            <person name="Griggs A."/>
            <person name="Gujja S."/>
            <person name="Hansen M."/>
            <person name="Howarth C."/>
            <person name="Imamovic A."/>
            <person name="Larimer J."/>
            <person name="McCowan C."/>
            <person name="Murphy C."/>
            <person name="Neiman D."/>
            <person name="Pearson M."/>
            <person name="Priest M."/>
            <person name="Roberts A."/>
            <person name="Saif S."/>
            <person name="Shea T."/>
            <person name="Sisk P."/>
            <person name="Sykes S."/>
            <person name="Wortman J."/>
            <person name="Nusbaum C."/>
            <person name="Birren B."/>
        </authorList>
    </citation>
    <scope>NUCLEOTIDE SEQUENCE [LARGE SCALE GENOMIC DNA]</scope>
    <source>
        <strain evidence="2 3">MaliPS096_E11</strain>
    </source>
</reference>
<feature type="transmembrane region" description="Helical" evidence="1">
    <location>
        <begin position="78"/>
        <end position="99"/>
    </location>
</feature>
<reference evidence="2 3" key="1">
    <citation type="submission" date="2013-02" db="EMBL/GenBank/DDBJ databases">
        <title>The Genome Annotation of Plasmodium falciparum MaliPS096_E11.</title>
        <authorList>
            <consortium name="The Broad Institute Genome Sequencing Platform"/>
            <consortium name="The Broad Institute Genome Sequencing Center for Infectious Disease"/>
            <person name="Neafsey D."/>
            <person name="Hoffman S."/>
            <person name="Volkman S."/>
            <person name="Rosenthal P."/>
            <person name="Walker B."/>
            <person name="Young S.K."/>
            <person name="Zeng Q."/>
            <person name="Gargeya S."/>
            <person name="Fitzgerald M."/>
            <person name="Haas B."/>
            <person name="Abouelleil A."/>
            <person name="Allen A.W."/>
            <person name="Alvarado L."/>
            <person name="Arachchi H.M."/>
            <person name="Berlin A.M."/>
            <person name="Chapman S.B."/>
            <person name="Gainer-Dewar J."/>
            <person name="Goldberg J."/>
            <person name="Griggs A."/>
            <person name="Gujja S."/>
            <person name="Hansen M."/>
            <person name="Howarth C."/>
            <person name="Imamovic A."/>
            <person name="Ireland A."/>
            <person name="Larimer J."/>
            <person name="McCowan C."/>
            <person name="Murphy C."/>
            <person name="Pearson M."/>
            <person name="Poon T.W."/>
            <person name="Priest M."/>
            <person name="Roberts A."/>
            <person name="Saif S."/>
            <person name="Shea T."/>
            <person name="Sisk P."/>
            <person name="Sykes S."/>
            <person name="Wortman J."/>
            <person name="Nusbaum C."/>
            <person name="Birren B."/>
        </authorList>
    </citation>
    <scope>NUCLEOTIDE SEQUENCE [LARGE SCALE GENOMIC DNA]</scope>
    <source>
        <strain evidence="2 3">MaliPS096_E11</strain>
    </source>
</reference>
<dbReference type="EMBL" id="KI925626">
    <property type="protein sequence ID" value="ETW46330.1"/>
    <property type="molecule type" value="Genomic_DNA"/>
</dbReference>
<evidence type="ECO:0000256" key="1">
    <source>
        <dbReference type="SAM" id="Phobius"/>
    </source>
</evidence>
<organism evidence="2 3">
    <name type="scientific">Plasmodium falciparum MaliPS096_E11</name>
    <dbReference type="NCBI Taxonomy" id="1036727"/>
    <lineage>
        <taxon>Eukaryota</taxon>
        <taxon>Sar</taxon>
        <taxon>Alveolata</taxon>
        <taxon>Apicomplexa</taxon>
        <taxon>Aconoidasida</taxon>
        <taxon>Haemosporida</taxon>
        <taxon>Plasmodiidae</taxon>
        <taxon>Plasmodium</taxon>
        <taxon>Plasmodium (Laverania)</taxon>
    </lineage>
</organism>
<keyword evidence="1" id="KW-0472">Membrane</keyword>
<accession>A0A024WI35</accession>
<sequence length="120" mass="14558">MIYTSREYLKNRIEIILIEKRNTFLYNNNINTRKNIDCILTKYRLIFFAVILKPILLIIYKVLCLSPSNIDLYSSHEFLYIFFDINFDIIVYVLLFILFRTVEPIKFLKHILSNENFHID</sequence>
<feature type="transmembrane region" description="Helical" evidence="1">
    <location>
        <begin position="43"/>
        <end position="63"/>
    </location>
</feature>
<evidence type="ECO:0000313" key="3">
    <source>
        <dbReference type="Proteomes" id="UP000030699"/>
    </source>
</evidence>